<evidence type="ECO:0000313" key="3">
    <source>
        <dbReference type="Proteomes" id="UP000244174"/>
    </source>
</evidence>
<evidence type="ECO:0000256" key="1">
    <source>
        <dbReference type="SAM" id="Phobius"/>
    </source>
</evidence>
<sequence length="184" mass="20467">MHKVLKKLPVLIFIILHFSFVSAAFWENKANLYVLIFLSITGFLLASFYYKNHKPERSVFRRLDILLVVLTIIGAVITYWLNLEFGLGIVLSAGITGLLSSFIPFINRRSDILRELPAAIYCGAFAGMTAPFIAKGYIFIFFAGLFTGHILIISKSTLHGFGGKLGTVAFGGVSLMSLILYLFF</sequence>
<feature type="transmembrane region" description="Helical" evidence="1">
    <location>
        <begin position="62"/>
        <end position="81"/>
    </location>
</feature>
<protein>
    <submittedName>
        <fullName evidence="2">Uncharacterized protein</fullName>
    </submittedName>
</protein>
<gene>
    <name evidence="2" type="ORF">C8P64_3242</name>
</gene>
<keyword evidence="3" id="KW-1185">Reference proteome</keyword>
<keyword evidence="1" id="KW-0472">Membrane</keyword>
<comment type="caution">
    <text evidence="2">The sequence shown here is derived from an EMBL/GenBank/DDBJ whole genome shotgun (WGS) entry which is preliminary data.</text>
</comment>
<keyword evidence="1" id="KW-1133">Transmembrane helix</keyword>
<name>A0A2T6ACD1_9FLAO</name>
<feature type="transmembrane region" description="Helical" evidence="1">
    <location>
        <begin position="32"/>
        <end position="50"/>
    </location>
</feature>
<dbReference type="Proteomes" id="UP000244174">
    <property type="component" value="Unassembled WGS sequence"/>
</dbReference>
<evidence type="ECO:0000313" key="2">
    <source>
        <dbReference type="EMBL" id="PTX41442.1"/>
    </source>
</evidence>
<keyword evidence="1" id="KW-0812">Transmembrane</keyword>
<dbReference type="EMBL" id="QBKQ01000005">
    <property type="protein sequence ID" value="PTX41442.1"/>
    <property type="molecule type" value="Genomic_DNA"/>
</dbReference>
<feature type="transmembrane region" description="Helical" evidence="1">
    <location>
        <begin position="7"/>
        <end position="26"/>
    </location>
</feature>
<proteinExistence type="predicted"/>
<feature type="transmembrane region" description="Helical" evidence="1">
    <location>
        <begin position="165"/>
        <end position="183"/>
    </location>
</feature>
<reference evidence="2 3" key="1">
    <citation type="submission" date="2018-04" db="EMBL/GenBank/DDBJ databases">
        <title>Genomic Encyclopedia of Archaeal and Bacterial Type Strains, Phase II (KMG-II): from individual species to whole genera.</title>
        <authorList>
            <person name="Goeker M."/>
        </authorList>
    </citation>
    <scope>NUCLEOTIDE SEQUENCE [LARGE SCALE GENOMIC DNA]</scope>
    <source>
        <strain evidence="2 3">DSM 23082</strain>
    </source>
</reference>
<accession>A0A2T6ACD1</accession>
<feature type="transmembrane region" description="Helical" evidence="1">
    <location>
        <begin position="118"/>
        <end position="145"/>
    </location>
</feature>
<dbReference type="AlphaFoldDB" id="A0A2T6ACD1"/>
<feature type="transmembrane region" description="Helical" evidence="1">
    <location>
        <begin position="87"/>
        <end position="106"/>
    </location>
</feature>
<organism evidence="2 3">
    <name type="scientific">Christiangramia gaetbulicola</name>
    <dbReference type="NCBI Taxonomy" id="703340"/>
    <lineage>
        <taxon>Bacteria</taxon>
        <taxon>Pseudomonadati</taxon>
        <taxon>Bacteroidota</taxon>
        <taxon>Flavobacteriia</taxon>
        <taxon>Flavobacteriales</taxon>
        <taxon>Flavobacteriaceae</taxon>
        <taxon>Christiangramia</taxon>
    </lineage>
</organism>